<evidence type="ECO:0000313" key="14">
    <source>
        <dbReference type="Proteomes" id="UP000007879"/>
    </source>
</evidence>
<reference evidence="13" key="2">
    <citation type="submission" date="2017-05" db="UniProtKB">
        <authorList>
            <consortium name="EnsemblMetazoa"/>
        </authorList>
    </citation>
    <scope>IDENTIFICATION</scope>
</reference>
<evidence type="ECO:0000256" key="1">
    <source>
        <dbReference type="ARBA" id="ARBA00001933"/>
    </source>
</evidence>
<dbReference type="InterPro" id="IPR015424">
    <property type="entry name" value="PyrdxlP-dep_Trfase"/>
</dbReference>
<dbReference type="InterPro" id="IPR016454">
    <property type="entry name" value="Cysteine_dSase"/>
</dbReference>
<dbReference type="GO" id="GO:0009000">
    <property type="term" value="F:selenocysteine lyase activity"/>
    <property type="evidence" value="ECO:0007669"/>
    <property type="project" value="UniProtKB-EC"/>
</dbReference>
<dbReference type="GO" id="GO:0016740">
    <property type="term" value="F:transferase activity"/>
    <property type="evidence" value="ECO:0007669"/>
    <property type="project" value="UniProtKB-KW"/>
</dbReference>
<dbReference type="Proteomes" id="UP000007879">
    <property type="component" value="Unassembled WGS sequence"/>
</dbReference>
<evidence type="ECO:0000256" key="11">
    <source>
        <dbReference type="ARBA" id="ARBA00040554"/>
    </source>
</evidence>
<organism evidence="13">
    <name type="scientific">Amphimedon queenslandica</name>
    <name type="common">Sponge</name>
    <dbReference type="NCBI Taxonomy" id="400682"/>
    <lineage>
        <taxon>Eukaryota</taxon>
        <taxon>Metazoa</taxon>
        <taxon>Porifera</taxon>
        <taxon>Demospongiae</taxon>
        <taxon>Heteroscleromorpha</taxon>
        <taxon>Haplosclerida</taxon>
        <taxon>Niphatidae</taxon>
        <taxon>Amphimedon</taxon>
    </lineage>
</organism>
<comment type="subunit">
    <text evidence="4">Homodimer.</text>
</comment>
<keyword evidence="7" id="KW-0663">Pyridoxal phosphate</keyword>
<dbReference type="Gene3D" id="3.40.640.10">
    <property type="entry name" value="Type I PLP-dependent aspartate aminotransferase-like (Major domain)"/>
    <property type="match status" value="1"/>
</dbReference>
<comment type="similarity">
    <text evidence="3">Belongs to the class-V pyridoxal-phosphate-dependent aminotransferase family.</text>
</comment>
<evidence type="ECO:0000256" key="10">
    <source>
        <dbReference type="ARBA" id="ARBA00039054"/>
    </source>
</evidence>
<dbReference type="Gene3D" id="3.90.1150.10">
    <property type="entry name" value="Aspartate Aminotransferase, domain 1"/>
    <property type="match status" value="1"/>
</dbReference>
<dbReference type="InterPro" id="IPR000192">
    <property type="entry name" value="Aminotrans_V_dom"/>
</dbReference>
<dbReference type="SUPFAM" id="SSF53383">
    <property type="entry name" value="PLP-dependent transferases"/>
    <property type="match status" value="1"/>
</dbReference>
<dbReference type="InterPro" id="IPR015422">
    <property type="entry name" value="PyrdxlP-dep_Trfase_small"/>
</dbReference>
<evidence type="ECO:0000256" key="3">
    <source>
        <dbReference type="ARBA" id="ARBA00009236"/>
    </source>
</evidence>
<comment type="function">
    <text evidence="9">Catalyzes the decomposition of L-selenocysteine to L-alanine and elemental selenium.</text>
</comment>
<dbReference type="KEGG" id="aqu:100641171"/>
<dbReference type="EnsemblMetazoa" id="Aqu2.1.31940_001">
    <property type="protein sequence ID" value="Aqu2.1.31940_001"/>
    <property type="gene ID" value="Aqu2.1.31940"/>
</dbReference>
<evidence type="ECO:0000256" key="5">
    <source>
        <dbReference type="ARBA" id="ARBA00022490"/>
    </source>
</evidence>
<dbReference type="STRING" id="400682.A0A1X7UVC9"/>
<feature type="domain" description="Aminotransferase class V" evidence="12">
    <location>
        <begin position="3"/>
        <end position="379"/>
    </location>
</feature>
<keyword evidence="14" id="KW-1185">Reference proteome</keyword>
<evidence type="ECO:0000313" key="13">
    <source>
        <dbReference type="EnsemblMetazoa" id="Aqu2.1.31940_001"/>
    </source>
</evidence>
<comment type="subcellular location">
    <subcellularLocation>
        <location evidence="2">Cytoplasm</location>
        <location evidence="2">Cytosol</location>
    </subcellularLocation>
</comment>
<dbReference type="EnsemblMetazoa" id="XM_003386564.2">
    <property type="protein sequence ID" value="XP_003386612.1"/>
    <property type="gene ID" value="LOC100641171"/>
</dbReference>
<evidence type="ECO:0000256" key="6">
    <source>
        <dbReference type="ARBA" id="ARBA00022679"/>
    </source>
</evidence>
<dbReference type="OrthoDB" id="10250117at2759"/>
<dbReference type="EC" id="4.4.1.16" evidence="10"/>
<sequence length="393" mass="42892">MAVYLDYNATTPLAPQVIDAITGSMRDHWANPSSNYTVGKESKAAIEKARGQVAKLIGGASENIVFTSGGTESNNIVFNCILREGEVPHVITSTIEHDSVIKPLNHLKDNGSIELTCVKPVNGYISVSDVMNSVKSNTRLISIMLANNETGAIQPVKEIGEVIRLYNINNNKIGQERILIHTDAAQALGKISVDVQELKVDYLTIVGHKFYGPRIGGLYIKGLTSNETPYKHFFAGGGQERGYRPGTENTPMIVGLGTAAQLVSDRLIHHMSHLRSICEYLRKRLKEKFDDGVHFNSSDSDCLPNTCNFSLTASHLLQGPVILRHLKSSQISLGAACHSHDTFKASFVLLESGVSEDIALNALRVSVGRETTRADIDIFINDLSQAVNDIIIK</sequence>
<dbReference type="PIRSF" id="PIRSF005572">
    <property type="entry name" value="NifS"/>
    <property type="match status" value="1"/>
</dbReference>
<dbReference type="Pfam" id="PF00266">
    <property type="entry name" value="Aminotran_5"/>
    <property type="match status" value="1"/>
</dbReference>
<gene>
    <name evidence="13" type="primary">100641171</name>
</gene>
<evidence type="ECO:0000256" key="4">
    <source>
        <dbReference type="ARBA" id="ARBA00011738"/>
    </source>
</evidence>
<keyword evidence="6" id="KW-0808">Transferase</keyword>
<evidence type="ECO:0000259" key="12">
    <source>
        <dbReference type="Pfam" id="PF00266"/>
    </source>
</evidence>
<name>A0A1X7UVC9_AMPQE</name>
<dbReference type="PANTHER" id="PTHR11601:SF62">
    <property type="entry name" value="SELENOCYSTEINE LYASE"/>
    <property type="match status" value="1"/>
</dbReference>
<accession>A0A1X7UVC9</accession>
<dbReference type="InterPro" id="IPR015421">
    <property type="entry name" value="PyrdxlP-dep_Trfase_major"/>
</dbReference>
<dbReference type="PANTHER" id="PTHR11601">
    <property type="entry name" value="CYSTEINE DESULFURYLASE FAMILY MEMBER"/>
    <property type="match status" value="1"/>
</dbReference>
<dbReference type="Gene3D" id="1.10.260.50">
    <property type="match status" value="1"/>
</dbReference>
<dbReference type="InParanoid" id="A0A1X7UVC9"/>
<dbReference type="AlphaFoldDB" id="A0A1X7UVC9"/>
<proteinExistence type="inferred from homology"/>
<reference evidence="14" key="1">
    <citation type="journal article" date="2010" name="Nature">
        <title>The Amphimedon queenslandica genome and the evolution of animal complexity.</title>
        <authorList>
            <person name="Srivastava M."/>
            <person name="Simakov O."/>
            <person name="Chapman J."/>
            <person name="Fahey B."/>
            <person name="Gauthier M.E."/>
            <person name="Mitros T."/>
            <person name="Richards G.S."/>
            <person name="Conaco C."/>
            <person name="Dacre M."/>
            <person name="Hellsten U."/>
            <person name="Larroux C."/>
            <person name="Putnam N.H."/>
            <person name="Stanke M."/>
            <person name="Adamska M."/>
            <person name="Darling A."/>
            <person name="Degnan S.M."/>
            <person name="Oakley T.H."/>
            <person name="Plachetzki D.C."/>
            <person name="Zhai Y."/>
            <person name="Adamski M."/>
            <person name="Calcino A."/>
            <person name="Cummins S.F."/>
            <person name="Goodstein D.M."/>
            <person name="Harris C."/>
            <person name="Jackson D.J."/>
            <person name="Leys S.P."/>
            <person name="Shu S."/>
            <person name="Woodcroft B.J."/>
            <person name="Vervoort M."/>
            <person name="Kosik K.S."/>
            <person name="Manning G."/>
            <person name="Degnan B.M."/>
            <person name="Rokhsar D.S."/>
        </authorList>
    </citation>
    <scope>NUCLEOTIDE SEQUENCE [LARGE SCALE GENOMIC DNA]</scope>
</reference>
<dbReference type="FunFam" id="3.90.1150.10:FF:000065">
    <property type="entry name" value="Selenocysteine lyase"/>
    <property type="match status" value="1"/>
</dbReference>
<comment type="cofactor">
    <cofactor evidence="1">
        <name>pyridoxal 5'-phosphate</name>
        <dbReference type="ChEBI" id="CHEBI:597326"/>
    </cofactor>
</comment>
<evidence type="ECO:0000256" key="7">
    <source>
        <dbReference type="ARBA" id="ARBA00022898"/>
    </source>
</evidence>
<evidence type="ECO:0000256" key="8">
    <source>
        <dbReference type="ARBA" id="ARBA00023239"/>
    </source>
</evidence>
<dbReference type="GO" id="GO:0005829">
    <property type="term" value="C:cytosol"/>
    <property type="evidence" value="ECO:0007669"/>
    <property type="project" value="UniProtKB-SubCell"/>
</dbReference>
<protein>
    <recommendedName>
        <fullName evidence="11">Selenocysteine lyase</fullName>
        <ecNumber evidence="10">4.4.1.16</ecNumber>
    </recommendedName>
</protein>
<keyword evidence="5" id="KW-0963">Cytoplasm</keyword>
<evidence type="ECO:0000256" key="9">
    <source>
        <dbReference type="ARBA" id="ARBA00037407"/>
    </source>
</evidence>
<keyword evidence="8" id="KW-0456">Lyase</keyword>
<evidence type="ECO:0000256" key="2">
    <source>
        <dbReference type="ARBA" id="ARBA00004514"/>
    </source>
</evidence>